<dbReference type="InterPro" id="IPR013924">
    <property type="entry name" value="RNase_H2_suC"/>
</dbReference>
<protein>
    <submittedName>
        <fullName evidence="1">Uncharacterized protein</fullName>
    </submittedName>
</protein>
<evidence type="ECO:0000313" key="1">
    <source>
        <dbReference type="EnsemblMetazoa" id="XP_022644067"/>
    </source>
</evidence>
<reference evidence="1" key="1">
    <citation type="submission" date="2021-01" db="UniProtKB">
        <authorList>
            <consortium name="EnsemblMetazoa"/>
        </authorList>
    </citation>
    <scope>IDENTIFICATION</scope>
</reference>
<dbReference type="Pfam" id="PF08615">
    <property type="entry name" value="RNase_H2_suC"/>
    <property type="match status" value="1"/>
</dbReference>
<dbReference type="FunCoup" id="A0A7M7J078">
    <property type="interactions" value="95"/>
</dbReference>
<dbReference type="GO" id="GO:0032299">
    <property type="term" value="C:ribonuclease H2 complex"/>
    <property type="evidence" value="ECO:0007669"/>
    <property type="project" value="InterPro"/>
</dbReference>
<keyword evidence="2" id="KW-1185">Reference proteome</keyword>
<dbReference type="AlphaFoldDB" id="A0A7M7J078"/>
<dbReference type="RefSeq" id="XP_022644067.1">
    <property type="nucleotide sequence ID" value="XM_022788332.1"/>
</dbReference>
<dbReference type="EnsemblMetazoa" id="XM_022788332">
    <property type="protein sequence ID" value="XP_022644067"/>
    <property type="gene ID" value="LOC111243170"/>
</dbReference>
<dbReference type="PANTHER" id="PTHR47204">
    <property type="entry name" value="OS02G0168900 PROTEIN"/>
    <property type="match status" value="1"/>
</dbReference>
<name>A0A7M7J078_VARDE</name>
<dbReference type="OMA" id="SQFTYWN"/>
<dbReference type="GO" id="GO:0006401">
    <property type="term" value="P:RNA catabolic process"/>
    <property type="evidence" value="ECO:0007669"/>
    <property type="project" value="InterPro"/>
</dbReference>
<evidence type="ECO:0000313" key="2">
    <source>
        <dbReference type="Proteomes" id="UP000594260"/>
    </source>
</evidence>
<proteinExistence type="predicted"/>
<dbReference type="PANTHER" id="PTHR47204:SF1">
    <property type="entry name" value="RIBONUCLEASE H2 SUBUNIT C"/>
    <property type="match status" value="1"/>
</dbReference>
<dbReference type="OrthoDB" id="6222486at2759"/>
<dbReference type="GeneID" id="111243170"/>
<dbReference type="CDD" id="cd09271">
    <property type="entry name" value="RNase_H2-C"/>
    <property type="match status" value="1"/>
</dbReference>
<sequence>MGVIGNLPSQLPVFIMADMMISEDVKSLPAAEVRQLPCTVHFSGKANVIQRFDTYMEEASDGDKKLVKAYFRGYPLVGTRIPVPEGYKGIVFTSISGAKSRTLKAKACFDHLTYFNWSTKPSQADPQQAIQEWIAVANTIHLDVDGI</sequence>
<dbReference type="InParanoid" id="A0A7M7J078"/>
<accession>A0A7M7J078</accession>
<dbReference type="Proteomes" id="UP000594260">
    <property type="component" value="Unplaced"/>
</dbReference>
<dbReference type="KEGG" id="vde:111243170"/>
<organism evidence="1 2">
    <name type="scientific">Varroa destructor</name>
    <name type="common">Honeybee mite</name>
    <dbReference type="NCBI Taxonomy" id="109461"/>
    <lineage>
        <taxon>Eukaryota</taxon>
        <taxon>Metazoa</taxon>
        <taxon>Ecdysozoa</taxon>
        <taxon>Arthropoda</taxon>
        <taxon>Chelicerata</taxon>
        <taxon>Arachnida</taxon>
        <taxon>Acari</taxon>
        <taxon>Parasitiformes</taxon>
        <taxon>Mesostigmata</taxon>
        <taxon>Gamasina</taxon>
        <taxon>Dermanyssoidea</taxon>
        <taxon>Varroidae</taxon>
        <taxon>Varroa</taxon>
    </lineage>
</organism>
<dbReference type="Gene3D" id="2.40.128.680">
    <property type="match status" value="1"/>
</dbReference>